<dbReference type="Proteomes" id="UP000231579">
    <property type="component" value="Unassembled WGS sequence"/>
</dbReference>
<keyword evidence="1" id="KW-0560">Oxidoreductase</keyword>
<name>A0A2M8L786_9BACT</name>
<dbReference type="InterPro" id="IPR002869">
    <property type="entry name" value="Pyrv_flavodox_OxRed_cen"/>
</dbReference>
<proteinExistence type="predicted"/>
<dbReference type="PANTHER" id="PTHR42730">
    <property type="entry name" value="2-OXOGLUTARATE SYNTHASE SUBUNIT KORC"/>
    <property type="match status" value="1"/>
</dbReference>
<protein>
    <submittedName>
        <fullName evidence="3">Ketoisovalerate oxidoreductase</fullName>
    </submittedName>
</protein>
<evidence type="ECO:0000259" key="2">
    <source>
        <dbReference type="Pfam" id="PF01558"/>
    </source>
</evidence>
<dbReference type="Gene3D" id="3.40.920.10">
    <property type="entry name" value="Pyruvate-ferredoxin oxidoreductase, PFOR, domain III"/>
    <property type="match status" value="1"/>
</dbReference>
<dbReference type="AlphaFoldDB" id="A0A2M8L786"/>
<evidence type="ECO:0000256" key="1">
    <source>
        <dbReference type="ARBA" id="ARBA00023002"/>
    </source>
</evidence>
<dbReference type="GO" id="GO:0016903">
    <property type="term" value="F:oxidoreductase activity, acting on the aldehyde or oxo group of donors"/>
    <property type="evidence" value="ECO:0007669"/>
    <property type="project" value="InterPro"/>
</dbReference>
<reference evidence="4" key="1">
    <citation type="submission" date="2017-09" db="EMBL/GenBank/DDBJ databases">
        <title>Depth-based differentiation of microbial function through sediment-hosted aquifers and enrichment of novel symbionts in the deep terrestrial subsurface.</title>
        <authorList>
            <person name="Probst A.J."/>
            <person name="Ladd B."/>
            <person name="Jarett J.K."/>
            <person name="Geller-Mcgrath D.E."/>
            <person name="Sieber C.M.K."/>
            <person name="Emerson J.B."/>
            <person name="Anantharaman K."/>
            <person name="Thomas B.C."/>
            <person name="Malmstrom R."/>
            <person name="Stieglmeier M."/>
            <person name="Klingl A."/>
            <person name="Woyke T."/>
            <person name="Ryan C.M."/>
            <person name="Banfield J.F."/>
        </authorList>
    </citation>
    <scope>NUCLEOTIDE SEQUENCE [LARGE SCALE GENOMIC DNA]</scope>
</reference>
<sequence length="164" mass="18181">MKIIFAGEGGQGVQVIAEILAKAAFWDGQPSLYIPNFGVEQRGGVSLAFVVIDQTPIAYPKFEHADLAAIFSDRSYQRVKSHLDAKTKIILSPAMTKTIKGAIKLPAQDLPNRSWNILILGEINRQGKLVSTKNLIKAMEERFTRQYAKNPALQQINLKALNYA</sequence>
<gene>
    <name evidence="3" type="ORF">COU97_01755</name>
</gene>
<feature type="domain" description="Pyruvate/ketoisovalerate oxidoreductase catalytic" evidence="2">
    <location>
        <begin position="9"/>
        <end position="163"/>
    </location>
</feature>
<dbReference type="InterPro" id="IPR052554">
    <property type="entry name" value="2-oxoglutarate_synth_KorC"/>
</dbReference>
<accession>A0A2M8L786</accession>
<comment type="caution">
    <text evidence="3">The sequence shown here is derived from an EMBL/GenBank/DDBJ whole genome shotgun (WGS) entry which is preliminary data.</text>
</comment>
<dbReference type="InterPro" id="IPR019752">
    <property type="entry name" value="Pyrv/ketoisovalerate_OxRed_cat"/>
</dbReference>
<dbReference type="EMBL" id="PFEM01000025">
    <property type="protein sequence ID" value="PJE70067.1"/>
    <property type="molecule type" value="Genomic_DNA"/>
</dbReference>
<evidence type="ECO:0000313" key="4">
    <source>
        <dbReference type="Proteomes" id="UP000231579"/>
    </source>
</evidence>
<evidence type="ECO:0000313" key="3">
    <source>
        <dbReference type="EMBL" id="PJE70067.1"/>
    </source>
</evidence>
<organism evidence="3 4">
    <name type="scientific">Candidatus Shapirobacteria bacterium CG10_big_fil_rev_8_21_14_0_10_48_15</name>
    <dbReference type="NCBI Taxonomy" id="1974484"/>
    <lineage>
        <taxon>Bacteria</taxon>
        <taxon>Candidatus Shapironibacteriota</taxon>
    </lineage>
</organism>
<dbReference type="SUPFAM" id="SSF53323">
    <property type="entry name" value="Pyruvate-ferredoxin oxidoreductase, PFOR, domain III"/>
    <property type="match status" value="1"/>
</dbReference>
<dbReference type="PANTHER" id="PTHR42730:SF1">
    <property type="entry name" value="2-OXOGLUTARATE SYNTHASE SUBUNIT KORC"/>
    <property type="match status" value="1"/>
</dbReference>
<dbReference type="Pfam" id="PF01558">
    <property type="entry name" value="POR"/>
    <property type="match status" value="1"/>
</dbReference>